<dbReference type="Pfam" id="PF12697">
    <property type="entry name" value="Abhydrolase_6"/>
    <property type="match status" value="1"/>
</dbReference>
<dbReference type="Gene3D" id="3.40.50.1820">
    <property type="entry name" value="alpha/beta hydrolase"/>
    <property type="match status" value="1"/>
</dbReference>
<dbReference type="SUPFAM" id="SSF53474">
    <property type="entry name" value="alpha/beta-Hydrolases"/>
    <property type="match status" value="1"/>
</dbReference>
<dbReference type="AlphaFoldDB" id="A0A1Y1SFW3"/>
<dbReference type="STRING" id="1317117.ATO7_01345"/>
<protein>
    <submittedName>
        <fullName evidence="3">Alpha/beta hydrolase fold family protein</fullName>
    </submittedName>
</protein>
<dbReference type="EMBL" id="AQQV01000001">
    <property type="protein sequence ID" value="ORE88478.1"/>
    <property type="molecule type" value="Genomic_DNA"/>
</dbReference>
<keyword evidence="4" id="KW-1185">Reference proteome</keyword>
<dbReference type="InterPro" id="IPR029058">
    <property type="entry name" value="AB_hydrolase_fold"/>
</dbReference>
<accession>A0A1Y1SFW3</accession>
<dbReference type="InterPro" id="IPR000639">
    <property type="entry name" value="Epox_hydrolase-like"/>
</dbReference>
<evidence type="ECO:0000259" key="2">
    <source>
        <dbReference type="Pfam" id="PF12697"/>
    </source>
</evidence>
<name>A0A1Y1SFW3_9GAMM</name>
<dbReference type="GO" id="GO:0016020">
    <property type="term" value="C:membrane"/>
    <property type="evidence" value="ECO:0007669"/>
    <property type="project" value="TreeGrafter"/>
</dbReference>
<dbReference type="PRINTS" id="PR00412">
    <property type="entry name" value="EPOXHYDRLASE"/>
</dbReference>
<dbReference type="OrthoDB" id="9780765at2"/>
<keyword evidence="1 3" id="KW-0378">Hydrolase</keyword>
<dbReference type="InterPro" id="IPR000073">
    <property type="entry name" value="AB_hydrolase_1"/>
</dbReference>
<sequence>MPQFERLGLSLHYRDLRPDEPNGESVVLLHGLGNSGLDWEFQWPALLAAGYRVICPDLPGFGASRPGGDGRAVPAERLGPVPMAHDVVALLDTLSIERCHMVGYSMGGAVAYQFAIDQAPRVLTLGIISSVPCFVPQRLQDHWQFWLRHVVSRVLGMQRLAGKVVEGLFPGHPELMEKMRPRYAENDPWVYARMLEALASWDVRPRLGEIQCPVHILAGEFDYFRLQDIQESMQGLPQARLDVIAGATHGLPMLMPDAVNHALLALFSCASSDCSVSA</sequence>
<feature type="domain" description="AB hydrolase-1" evidence="2">
    <location>
        <begin position="26"/>
        <end position="261"/>
    </location>
</feature>
<dbReference type="Proteomes" id="UP000192342">
    <property type="component" value="Unassembled WGS sequence"/>
</dbReference>
<dbReference type="GO" id="GO:0016787">
    <property type="term" value="F:hydrolase activity"/>
    <property type="evidence" value="ECO:0007669"/>
    <property type="project" value="UniProtKB-KW"/>
</dbReference>
<dbReference type="RefSeq" id="WP_083559114.1">
    <property type="nucleotide sequence ID" value="NZ_AQQV01000001.1"/>
</dbReference>
<dbReference type="InterPro" id="IPR050266">
    <property type="entry name" value="AB_hydrolase_sf"/>
</dbReference>
<proteinExistence type="predicted"/>
<dbReference type="PANTHER" id="PTHR43798">
    <property type="entry name" value="MONOACYLGLYCEROL LIPASE"/>
    <property type="match status" value="1"/>
</dbReference>
<organism evidence="3 4">
    <name type="scientific">Oceanococcus atlanticus</name>
    <dbReference type="NCBI Taxonomy" id="1317117"/>
    <lineage>
        <taxon>Bacteria</taxon>
        <taxon>Pseudomonadati</taxon>
        <taxon>Pseudomonadota</taxon>
        <taxon>Gammaproteobacteria</taxon>
        <taxon>Chromatiales</taxon>
        <taxon>Oceanococcaceae</taxon>
        <taxon>Oceanococcus</taxon>
    </lineage>
</organism>
<evidence type="ECO:0000256" key="1">
    <source>
        <dbReference type="ARBA" id="ARBA00022801"/>
    </source>
</evidence>
<dbReference type="PANTHER" id="PTHR43798:SF31">
    <property type="entry name" value="AB HYDROLASE SUPERFAMILY PROTEIN YCLE"/>
    <property type="match status" value="1"/>
</dbReference>
<reference evidence="3 4" key="1">
    <citation type="submission" date="2013-04" db="EMBL/GenBank/DDBJ databases">
        <title>Oceanococcus atlanticus 22II-S10r2 Genome Sequencing.</title>
        <authorList>
            <person name="Lai Q."/>
            <person name="Li G."/>
            <person name="Shao Z."/>
        </authorList>
    </citation>
    <scope>NUCLEOTIDE SEQUENCE [LARGE SCALE GENOMIC DNA]</scope>
    <source>
        <strain evidence="3 4">22II-S10r2</strain>
    </source>
</reference>
<comment type="caution">
    <text evidence="3">The sequence shown here is derived from an EMBL/GenBank/DDBJ whole genome shotgun (WGS) entry which is preliminary data.</text>
</comment>
<evidence type="ECO:0000313" key="3">
    <source>
        <dbReference type="EMBL" id="ORE88478.1"/>
    </source>
</evidence>
<gene>
    <name evidence="3" type="ORF">ATO7_01345</name>
</gene>
<evidence type="ECO:0000313" key="4">
    <source>
        <dbReference type="Proteomes" id="UP000192342"/>
    </source>
</evidence>
<dbReference type="PRINTS" id="PR00111">
    <property type="entry name" value="ABHYDROLASE"/>
</dbReference>